<organism evidence="1 2">
    <name type="scientific">Naganishia adeliensis</name>
    <dbReference type="NCBI Taxonomy" id="92952"/>
    <lineage>
        <taxon>Eukaryota</taxon>
        <taxon>Fungi</taxon>
        <taxon>Dikarya</taxon>
        <taxon>Basidiomycota</taxon>
        <taxon>Agaricomycotina</taxon>
        <taxon>Tremellomycetes</taxon>
        <taxon>Filobasidiales</taxon>
        <taxon>Filobasidiaceae</taxon>
        <taxon>Naganishia</taxon>
    </lineage>
</organism>
<evidence type="ECO:0000313" key="1">
    <source>
        <dbReference type="EMBL" id="KAJ9099004.1"/>
    </source>
</evidence>
<proteinExistence type="predicted"/>
<gene>
    <name evidence="1" type="ORF">QFC20_005822</name>
</gene>
<sequence length="64" mass="7517">SLRDPDTADGKARSADRSNAHHLEVARRIHVKYSRLHSLEYSSERLETTIRTQHDPNARRLRRI</sequence>
<dbReference type="EMBL" id="JASBWS010000087">
    <property type="protein sequence ID" value="KAJ9099004.1"/>
    <property type="molecule type" value="Genomic_DNA"/>
</dbReference>
<name>A0ACC2VIK4_9TREE</name>
<accession>A0ACC2VIK4</accession>
<comment type="caution">
    <text evidence="1">The sequence shown here is derived from an EMBL/GenBank/DDBJ whole genome shotgun (WGS) entry which is preliminary data.</text>
</comment>
<keyword evidence="2" id="KW-1185">Reference proteome</keyword>
<dbReference type="Proteomes" id="UP001230649">
    <property type="component" value="Unassembled WGS sequence"/>
</dbReference>
<evidence type="ECO:0000313" key="2">
    <source>
        <dbReference type="Proteomes" id="UP001230649"/>
    </source>
</evidence>
<reference evidence="1" key="1">
    <citation type="submission" date="2023-04" db="EMBL/GenBank/DDBJ databases">
        <title>Draft Genome sequencing of Naganishia species isolated from polar environments using Oxford Nanopore Technology.</title>
        <authorList>
            <person name="Leo P."/>
            <person name="Venkateswaran K."/>
        </authorList>
    </citation>
    <scope>NUCLEOTIDE SEQUENCE</scope>
    <source>
        <strain evidence="1">MNA-CCFEE 5262</strain>
    </source>
</reference>
<protein>
    <submittedName>
        <fullName evidence="1">Uncharacterized protein</fullName>
    </submittedName>
</protein>
<feature type="non-terminal residue" evidence="1">
    <location>
        <position position="64"/>
    </location>
</feature>
<feature type="non-terminal residue" evidence="1">
    <location>
        <position position="1"/>
    </location>
</feature>